<name>A0A3E2XQ31_9FIRM</name>
<evidence type="ECO:0000256" key="5">
    <source>
        <dbReference type="ARBA" id="ARBA00022763"/>
    </source>
</evidence>
<gene>
    <name evidence="11" type="ORF">DW747_00010</name>
</gene>
<dbReference type="InterPro" id="IPR051547">
    <property type="entry name" value="TDP2-like"/>
</dbReference>
<keyword evidence="6" id="KW-0378">Hydrolase</keyword>
<evidence type="ECO:0000256" key="6">
    <source>
        <dbReference type="ARBA" id="ARBA00022801"/>
    </source>
</evidence>
<dbReference type="EMBL" id="QVFD01000001">
    <property type="protein sequence ID" value="RGC50932.1"/>
    <property type="molecule type" value="Genomic_DNA"/>
</dbReference>
<dbReference type="Proteomes" id="UP000261231">
    <property type="component" value="Unassembled WGS sequence"/>
</dbReference>
<dbReference type="GO" id="GO:0046872">
    <property type="term" value="F:metal ion binding"/>
    <property type="evidence" value="ECO:0007669"/>
    <property type="project" value="UniProtKB-KW"/>
</dbReference>
<dbReference type="GO" id="GO:0004527">
    <property type="term" value="F:exonuclease activity"/>
    <property type="evidence" value="ECO:0007669"/>
    <property type="project" value="UniProtKB-KW"/>
</dbReference>
<dbReference type="Gene3D" id="3.60.10.10">
    <property type="entry name" value="Endonuclease/exonuclease/phosphatase"/>
    <property type="match status" value="1"/>
</dbReference>
<protein>
    <submittedName>
        <fullName evidence="11">Endonuclease/exonuclease/phosphatase family protein</fullName>
    </submittedName>
</protein>
<comment type="cofactor">
    <cofactor evidence="2">
        <name>Mg(2+)</name>
        <dbReference type="ChEBI" id="CHEBI:18420"/>
    </cofactor>
</comment>
<sequence>MNETAKRILKTAGIILLAVILILVIYLLYLVISYHRIEDNLALQVETSDEGGQQETKKLTTGEQYSALTYNIGFGAYTPDFSFFMDGGKSSWAKSKDSVLDTVQEAGDLAASLSPDFAMIEEIDLDSTRSYHVNEYDILRNCFPNDYYVFAQNYDSAFLFYPFTQPHGSSKSGIGLFSKYPVTSALRRSLPISTSFSKFLDLDRCYSISRVPVDNGKELVIFALHMSAYGNSDAIREGQIAMLSADMQKEYEVGNYVLCGGDFNHDLKASDGDEEEHESWAYPFPRKALPEHFSFCIDALSEEERNAMWNSARNADMAYVPDVTYTVTLDGFIVSDNIECLTYENVDTGYSYSDHDPVYMEFKLK</sequence>
<keyword evidence="3" id="KW-0540">Nuclease</keyword>
<keyword evidence="11" id="KW-0269">Exonuclease</keyword>
<keyword evidence="9" id="KW-0812">Transmembrane</keyword>
<evidence type="ECO:0000313" key="11">
    <source>
        <dbReference type="EMBL" id="RGC50932.1"/>
    </source>
</evidence>
<dbReference type="PANTHER" id="PTHR15822">
    <property type="entry name" value="TRAF AND TNF RECEPTOR-ASSOCIATED PROTEIN"/>
    <property type="match status" value="1"/>
</dbReference>
<evidence type="ECO:0000256" key="8">
    <source>
        <dbReference type="ARBA" id="ARBA00023204"/>
    </source>
</evidence>
<dbReference type="InterPro" id="IPR005135">
    <property type="entry name" value="Endo/exonuclease/phosphatase"/>
</dbReference>
<comment type="cofactor">
    <cofactor evidence="1">
        <name>Mn(2+)</name>
        <dbReference type="ChEBI" id="CHEBI:29035"/>
    </cofactor>
</comment>
<comment type="caution">
    <text evidence="11">The sequence shown here is derived from an EMBL/GenBank/DDBJ whole genome shotgun (WGS) entry which is preliminary data.</text>
</comment>
<dbReference type="AlphaFoldDB" id="A0A3E2XQ31"/>
<dbReference type="InterPro" id="IPR036691">
    <property type="entry name" value="Endo/exonu/phosph_ase_sf"/>
</dbReference>
<keyword evidence="11" id="KW-0255">Endonuclease</keyword>
<dbReference type="RefSeq" id="WP_117538532.1">
    <property type="nucleotide sequence ID" value="NZ_JAQCWV010000020.1"/>
</dbReference>
<feature type="domain" description="Endonuclease/exonuclease/phosphatase" evidence="10">
    <location>
        <begin position="68"/>
        <end position="271"/>
    </location>
</feature>
<evidence type="ECO:0000256" key="3">
    <source>
        <dbReference type="ARBA" id="ARBA00022722"/>
    </source>
</evidence>
<evidence type="ECO:0000256" key="9">
    <source>
        <dbReference type="SAM" id="Phobius"/>
    </source>
</evidence>
<proteinExistence type="predicted"/>
<keyword evidence="9" id="KW-0472">Membrane</keyword>
<dbReference type="GO" id="GO:0004519">
    <property type="term" value="F:endonuclease activity"/>
    <property type="evidence" value="ECO:0007669"/>
    <property type="project" value="UniProtKB-KW"/>
</dbReference>
<dbReference type="GO" id="GO:0006281">
    <property type="term" value="P:DNA repair"/>
    <property type="evidence" value="ECO:0007669"/>
    <property type="project" value="UniProtKB-KW"/>
</dbReference>
<evidence type="ECO:0000313" key="12">
    <source>
        <dbReference type="Proteomes" id="UP000261231"/>
    </source>
</evidence>
<dbReference type="PANTHER" id="PTHR15822:SF4">
    <property type="entry name" value="TYROSYL-DNA PHOSPHODIESTERASE 2"/>
    <property type="match status" value="1"/>
</dbReference>
<dbReference type="OrthoDB" id="7616949at2"/>
<organism evidence="11 12">
    <name type="scientific">Coprococcus catus</name>
    <dbReference type="NCBI Taxonomy" id="116085"/>
    <lineage>
        <taxon>Bacteria</taxon>
        <taxon>Bacillati</taxon>
        <taxon>Bacillota</taxon>
        <taxon>Clostridia</taxon>
        <taxon>Lachnospirales</taxon>
        <taxon>Lachnospiraceae</taxon>
        <taxon>Coprococcus</taxon>
    </lineage>
</organism>
<keyword evidence="9" id="KW-1133">Transmembrane helix</keyword>
<keyword evidence="5" id="KW-0227">DNA damage</keyword>
<evidence type="ECO:0000259" key="10">
    <source>
        <dbReference type="Pfam" id="PF03372"/>
    </source>
</evidence>
<evidence type="ECO:0000256" key="4">
    <source>
        <dbReference type="ARBA" id="ARBA00022723"/>
    </source>
</evidence>
<evidence type="ECO:0000256" key="1">
    <source>
        <dbReference type="ARBA" id="ARBA00001936"/>
    </source>
</evidence>
<keyword evidence="4" id="KW-0479">Metal-binding</keyword>
<keyword evidence="8" id="KW-0234">DNA repair</keyword>
<evidence type="ECO:0000256" key="7">
    <source>
        <dbReference type="ARBA" id="ARBA00022842"/>
    </source>
</evidence>
<reference evidence="11 12" key="1">
    <citation type="submission" date="2018-08" db="EMBL/GenBank/DDBJ databases">
        <title>A genome reference for cultivated species of the human gut microbiota.</title>
        <authorList>
            <person name="Zou Y."/>
            <person name="Xue W."/>
            <person name="Luo G."/>
        </authorList>
    </citation>
    <scope>NUCLEOTIDE SEQUENCE [LARGE SCALE GENOMIC DNA]</scope>
    <source>
        <strain evidence="11 12">AM28-39</strain>
    </source>
</reference>
<keyword evidence="12" id="KW-1185">Reference proteome</keyword>
<feature type="transmembrane region" description="Helical" evidence="9">
    <location>
        <begin position="12"/>
        <end position="32"/>
    </location>
</feature>
<accession>A0A3E2XQ31</accession>
<evidence type="ECO:0000256" key="2">
    <source>
        <dbReference type="ARBA" id="ARBA00001946"/>
    </source>
</evidence>
<dbReference type="SUPFAM" id="SSF56219">
    <property type="entry name" value="DNase I-like"/>
    <property type="match status" value="1"/>
</dbReference>
<keyword evidence="7" id="KW-0460">Magnesium</keyword>
<dbReference type="Pfam" id="PF03372">
    <property type="entry name" value="Exo_endo_phos"/>
    <property type="match status" value="1"/>
</dbReference>